<accession>A0A9W9Z4Q4</accession>
<organism evidence="2 3">
    <name type="scientific">Desmophyllum pertusum</name>
    <dbReference type="NCBI Taxonomy" id="174260"/>
    <lineage>
        <taxon>Eukaryota</taxon>
        <taxon>Metazoa</taxon>
        <taxon>Cnidaria</taxon>
        <taxon>Anthozoa</taxon>
        <taxon>Hexacorallia</taxon>
        <taxon>Scleractinia</taxon>
        <taxon>Caryophylliina</taxon>
        <taxon>Caryophylliidae</taxon>
        <taxon>Desmophyllum</taxon>
    </lineage>
</organism>
<evidence type="ECO:0000256" key="1">
    <source>
        <dbReference type="SAM" id="SignalP"/>
    </source>
</evidence>
<proteinExistence type="predicted"/>
<comment type="caution">
    <text evidence="2">The sequence shown here is derived from an EMBL/GenBank/DDBJ whole genome shotgun (WGS) entry which is preliminary data.</text>
</comment>
<keyword evidence="1" id="KW-0732">Signal</keyword>
<gene>
    <name evidence="2" type="ORF">OS493_005243</name>
</gene>
<evidence type="ECO:0000313" key="2">
    <source>
        <dbReference type="EMBL" id="KAJ7374890.1"/>
    </source>
</evidence>
<evidence type="ECO:0000313" key="3">
    <source>
        <dbReference type="Proteomes" id="UP001163046"/>
    </source>
</evidence>
<reference evidence="2" key="1">
    <citation type="submission" date="2023-01" db="EMBL/GenBank/DDBJ databases">
        <title>Genome assembly of the deep-sea coral Lophelia pertusa.</title>
        <authorList>
            <person name="Herrera S."/>
            <person name="Cordes E."/>
        </authorList>
    </citation>
    <scope>NUCLEOTIDE SEQUENCE</scope>
    <source>
        <strain evidence="2">USNM1676648</strain>
        <tissue evidence="2">Polyp</tissue>
    </source>
</reference>
<dbReference type="Proteomes" id="UP001163046">
    <property type="component" value="Unassembled WGS sequence"/>
</dbReference>
<dbReference type="EMBL" id="MU826827">
    <property type="protein sequence ID" value="KAJ7374890.1"/>
    <property type="molecule type" value="Genomic_DNA"/>
</dbReference>
<keyword evidence="3" id="KW-1185">Reference proteome</keyword>
<feature type="chain" id="PRO_5040881778" evidence="1">
    <location>
        <begin position="24"/>
        <end position="67"/>
    </location>
</feature>
<sequence length="67" mass="7310">MVMVRVAEVLFVLFIFARRDVNGFRVTGGNVQFSPDQKSLRIQLQLDGPTGAPTGAGEGIDYLTINL</sequence>
<protein>
    <submittedName>
        <fullName evidence="2">Uncharacterized protein</fullName>
    </submittedName>
</protein>
<name>A0A9W9Z4Q4_9CNID</name>
<dbReference type="AlphaFoldDB" id="A0A9W9Z4Q4"/>
<feature type="signal peptide" evidence="1">
    <location>
        <begin position="1"/>
        <end position="23"/>
    </location>
</feature>